<reference evidence="2 4" key="2">
    <citation type="submission" date="2019-07" db="EMBL/GenBank/DDBJ databases">
        <title>Draft genome of two Muricauda strains isolated from deep sea.</title>
        <authorList>
            <person name="Sun C."/>
        </authorList>
    </citation>
    <scope>NUCLEOTIDE SEQUENCE [LARGE SCALE GENOMIC DNA]</scope>
    <source>
        <strain evidence="2 4">NH166</strain>
    </source>
</reference>
<reference evidence="1 3" key="1">
    <citation type="submission" date="2018-08" db="EMBL/GenBank/DDBJ databases">
        <title>Proposal of Muricauda 72 sp.nov. and Muricauda NH166 sp.nov., isolated from seawater.</title>
        <authorList>
            <person name="Cheng H."/>
            <person name="Wu Y.-H."/>
            <person name="Guo L.-L."/>
            <person name="Xu X.-W."/>
        </authorList>
    </citation>
    <scope>NUCLEOTIDE SEQUENCE [LARGE SCALE GENOMIC DNA]</scope>
    <source>
        <strain evidence="1 3">NH166</strain>
    </source>
</reference>
<evidence type="ECO:0000313" key="1">
    <source>
        <dbReference type="EMBL" id="RIV72169.1"/>
    </source>
</evidence>
<dbReference type="Proteomes" id="UP000284189">
    <property type="component" value="Unassembled WGS sequence"/>
</dbReference>
<evidence type="ECO:0000313" key="4">
    <source>
        <dbReference type="Proteomes" id="UP000321528"/>
    </source>
</evidence>
<dbReference type="EMBL" id="VNWL01000014">
    <property type="protein sequence ID" value="TXK03940.1"/>
    <property type="molecule type" value="Genomic_DNA"/>
</dbReference>
<dbReference type="AlphaFoldDB" id="A0A418NAB2"/>
<keyword evidence="4" id="KW-1185">Reference proteome</keyword>
<dbReference type="EMBL" id="QXFJ01000015">
    <property type="protein sequence ID" value="RIV72169.1"/>
    <property type="molecule type" value="Genomic_DNA"/>
</dbReference>
<sequence>METKFKHLLLVTSVTIATIISCSKQDDGQFISDSSTTLQTEIIDIPNFENPETMWEESNRELYNKAYDKFMEHVYLEDGLYKHDIRSGREIGVAEPIYDYIKENLQTINSQVEKGEAVLMEEQGEILYARRKLKEQPSTFSEYQEDYFGNRVTIWSTAGSEMTNRIGDAMGRFDSGLGGNFSDYFSWNSQIYNRTGTASYAGYNVTYHVSSSVSNFQENNPSNSFVSMAERTYGDYTYFDLRNNQGNTLMSIRAQGTAAANAVRNKINGN</sequence>
<dbReference type="PROSITE" id="PS51257">
    <property type="entry name" value="PROKAR_LIPOPROTEIN"/>
    <property type="match status" value="1"/>
</dbReference>
<evidence type="ECO:0000313" key="3">
    <source>
        <dbReference type="Proteomes" id="UP000284189"/>
    </source>
</evidence>
<dbReference type="Proteomes" id="UP000321528">
    <property type="component" value="Unassembled WGS sequence"/>
</dbReference>
<dbReference type="RefSeq" id="WP_119639593.1">
    <property type="nucleotide sequence ID" value="NZ_QXFJ01000015.1"/>
</dbReference>
<evidence type="ECO:0000313" key="2">
    <source>
        <dbReference type="EMBL" id="TXK03940.1"/>
    </source>
</evidence>
<gene>
    <name evidence="1" type="ORF">D2U88_06875</name>
    <name evidence="2" type="ORF">FQ019_06820</name>
</gene>
<organism evidence="1 3">
    <name type="scientific">Flagellimonas aequoris</name>
    <dbReference type="NCBI Taxonomy" id="2306997"/>
    <lineage>
        <taxon>Bacteria</taxon>
        <taxon>Pseudomonadati</taxon>
        <taxon>Bacteroidota</taxon>
        <taxon>Flavobacteriia</taxon>
        <taxon>Flavobacteriales</taxon>
        <taxon>Flavobacteriaceae</taxon>
        <taxon>Flagellimonas</taxon>
    </lineage>
</organism>
<comment type="caution">
    <text evidence="1">The sequence shown here is derived from an EMBL/GenBank/DDBJ whole genome shotgun (WGS) entry which is preliminary data.</text>
</comment>
<accession>A0A418NAB2</accession>
<name>A0A418NAB2_9FLAO</name>
<dbReference type="OrthoDB" id="9983053at2"/>
<protein>
    <submittedName>
        <fullName evidence="1">Uncharacterized protein</fullName>
    </submittedName>
</protein>
<proteinExistence type="predicted"/>